<dbReference type="EMBL" id="WWCJ01000002">
    <property type="protein sequence ID" value="MYN01052.1"/>
    <property type="molecule type" value="Genomic_DNA"/>
</dbReference>
<comment type="caution">
    <text evidence="8">The sequence shown here is derived from an EMBL/GenBank/DDBJ whole genome shotgun (WGS) entry which is preliminary data.</text>
</comment>
<evidence type="ECO:0000256" key="6">
    <source>
        <dbReference type="SAM" id="MobiDB-lite"/>
    </source>
</evidence>
<dbReference type="AlphaFoldDB" id="A0A6N9HD25"/>
<feature type="compositionally biased region" description="Polar residues" evidence="6">
    <location>
        <begin position="110"/>
        <end position="120"/>
    </location>
</feature>
<keyword evidence="4" id="KW-0472">Membrane</keyword>
<keyword evidence="9" id="KW-1185">Reference proteome</keyword>
<feature type="signal peptide" evidence="7">
    <location>
        <begin position="1"/>
        <end position="18"/>
    </location>
</feature>
<evidence type="ECO:0000313" key="8">
    <source>
        <dbReference type="EMBL" id="MYN01052.1"/>
    </source>
</evidence>
<evidence type="ECO:0000256" key="4">
    <source>
        <dbReference type="ARBA" id="ARBA00023136"/>
    </source>
</evidence>
<evidence type="ECO:0000256" key="3">
    <source>
        <dbReference type="ARBA" id="ARBA00022729"/>
    </source>
</evidence>
<dbReference type="Pfam" id="PF06629">
    <property type="entry name" value="MipA"/>
    <property type="match status" value="1"/>
</dbReference>
<protein>
    <submittedName>
        <fullName evidence="8">MipA/OmpV family protein</fullName>
    </submittedName>
</protein>
<feature type="chain" id="PRO_5026911902" evidence="7">
    <location>
        <begin position="19"/>
        <end position="292"/>
    </location>
</feature>
<evidence type="ECO:0000256" key="5">
    <source>
        <dbReference type="ARBA" id="ARBA00023237"/>
    </source>
</evidence>
<feature type="region of interest" description="Disordered" evidence="6">
    <location>
        <begin position="100"/>
        <end position="129"/>
    </location>
</feature>
<organism evidence="8 9">
    <name type="scientific">Pseudoduganella guangdongensis</name>
    <dbReference type="NCBI Taxonomy" id="2692179"/>
    <lineage>
        <taxon>Bacteria</taxon>
        <taxon>Pseudomonadati</taxon>
        <taxon>Pseudomonadota</taxon>
        <taxon>Betaproteobacteria</taxon>
        <taxon>Burkholderiales</taxon>
        <taxon>Oxalobacteraceae</taxon>
        <taxon>Telluria group</taxon>
        <taxon>Pseudoduganella</taxon>
    </lineage>
</organism>
<dbReference type="Proteomes" id="UP000448575">
    <property type="component" value="Unassembled WGS sequence"/>
</dbReference>
<keyword evidence="5" id="KW-0998">Cell outer membrane</keyword>
<dbReference type="PANTHER" id="PTHR38776:SF1">
    <property type="entry name" value="MLTA-INTERACTING PROTEIN-RELATED"/>
    <property type="match status" value="1"/>
</dbReference>
<comment type="subcellular location">
    <subcellularLocation>
        <location evidence="1">Cell outer membrane</location>
    </subcellularLocation>
</comment>
<proteinExistence type="inferred from homology"/>
<evidence type="ECO:0000256" key="7">
    <source>
        <dbReference type="SAM" id="SignalP"/>
    </source>
</evidence>
<keyword evidence="3 7" id="KW-0732">Signal</keyword>
<name>A0A6N9HD25_9BURK</name>
<dbReference type="InterPro" id="IPR010583">
    <property type="entry name" value="MipA"/>
</dbReference>
<dbReference type="PANTHER" id="PTHR38776">
    <property type="entry name" value="MLTA-INTERACTING PROTEIN-RELATED"/>
    <property type="match status" value="1"/>
</dbReference>
<sequence length="292" mass="31309">MQKYLFLALAGVCGTAAAQTPATNPMPDGSRDMYIGVGVQNVPRFDGARDNRTLPLPVLQVQWSNGIFIAGTTVGMHLSQTPSLEFGPLLSMAPRRDKDGLSQGVGSMGEASNTHASITGEQPGGIVPGDDRVARANKLSGMDVIGRRLTYGGFLNYYLTPKLRLTNNLTYGAGQDHNGARLHTSLQYMMEDVAPHHTVVLSAGVSLVNSAHNQTWFGLTKAEGERTRLGHYRPGGGVQDVRLGARWNWALSPSWILTSGVHVNRLAGDAKASPLVERATNVSVSTALAYRF</sequence>
<gene>
    <name evidence="8" type="ORF">GTP41_02965</name>
</gene>
<evidence type="ECO:0000256" key="2">
    <source>
        <dbReference type="ARBA" id="ARBA00005722"/>
    </source>
</evidence>
<reference evidence="8 9" key="1">
    <citation type="submission" date="2019-12" db="EMBL/GenBank/DDBJ databases">
        <title>Novel species isolated from a subtropical stream in China.</title>
        <authorList>
            <person name="Lu H."/>
        </authorList>
    </citation>
    <scope>NUCLEOTIDE SEQUENCE [LARGE SCALE GENOMIC DNA]</scope>
    <source>
        <strain evidence="8 9">DS3</strain>
    </source>
</reference>
<dbReference type="RefSeq" id="WP_161024077.1">
    <property type="nucleotide sequence ID" value="NZ_WWCJ01000002.1"/>
</dbReference>
<evidence type="ECO:0000313" key="9">
    <source>
        <dbReference type="Proteomes" id="UP000448575"/>
    </source>
</evidence>
<dbReference type="GO" id="GO:0009279">
    <property type="term" value="C:cell outer membrane"/>
    <property type="evidence" value="ECO:0007669"/>
    <property type="project" value="UniProtKB-SubCell"/>
</dbReference>
<evidence type="ECO:0000256" key="1">
    <source>
        <dbReference type="ARBA" id="ARBA00004442"/>
    </source>
</evidence>
<accession>A0A6N9HD25</accession>
<comment type="similarity">
    <text evidence="2">Belongs to the MipA/OmpV family.</text>
</comment>